<evidence type="ECO:0000313" key="3">
    <source>
        <dbReference type="Proteomes" id="UP000238479"/>
    </source>
</evidence>
<dbReference type="Gramene" id="PRQ29461">
    <property type="protein sequence ID" value="PRQ29461"/>
    <property type="gene ID" value="RchiOBHm_Chr5g0014141"/>
</dbReference>
<dbReference type="OrthoDB" id="1425929at2759"/>
<comment type="caution">
    <text evidence="2">The sequence shown here is derived from an EMBL/GenBank/DDBJ whole genome shotgun (WGS) entry which is preliminary data.</text>
</comment>
<dbReference type="OMA" id="QMSLEFQ"/>
<dbReference type="Proteomes" id="UP000238479">
    <property type="component" value="Chromosome 5"/>
</dbReference>
<keyword evidence="3" id="KW-1185">Reference proteome</keyword>
<sequence length="243" mass="28261">MVNLKMTTKYGAMASAVFASIFVAGIYFVRGRSRRKEDPPRLMRSMSMAVLHGGHLALKRLLEYHEARADKFALNQVDCDFKTHLLSKKRPNYKKLTSILAKLEMSGKEAETVEILEKTRTKAKNEQKWHEAYETEMLLVEMLIYKGDYEKALKCECLSHEEISDARRPLYKAIIYIMLSKPAARDQWEKFIELNQAFHCEPGLKKESLEEAQLHNLVSDFKEFEKVVNILKDDITEAKQRKK</sequence>
<evidence type="ECO:0000256" key="1">
    <source>
        <dbReference type="SAM" id="Phobius"/>
    </source>
</evidence>
<keyword evidence="1" id="KW-0812">Transmembrane</keyword>
<proteinExistence type="predicted"/>
<keyword evidence="1" id="KW-1133">Transmembrane helix</keyword>
<evidence type="ECO:0000313" key="2">
    <source>
        <dbReference type="EMBL" id="PRQ29461.1"/>
    </source>
</evidence>
<dbReference type="PANTHER" id="PTHR36350">
    <property type="entry name" value="TRANSMEMBRANE PROTEIN"/>
    <property type="match status" value="1"/>
</dbReference>
<name>A0A2P6Q5K8_ROSCH</name>
<organism evidence="2 3">
    <name type="scientific">Rosa chinensis</name>
    <name type="common">China rose</name>
    <dbReference type="NCBI Taxonomy" id="74649"/>
    <lineage>
        <taxon>Eukaryota</taxon>
        <taxon>Viridiplantae</taxon>
        <taxon>Streptophyta</taxon>
        <taxon>Embryophyta</taxon>
        <taxon>Tracheophyta</taxon>
        <taxon>Spermatophyta</taxon>
        <taxon>Magnoliopsida</taxon>
        <taxon>eudicotyledons</taxon>
        <taxon>Gunneridae</taxon>
        <taxon>Pentapetalae</taxon>
        <taxon>rosids</taxon>
        <taxon>fabids</taxon>
        <taxon>Rosales</taxon>
        <taxon>Rosaceae</taxon>
        <taxon>Rosoideae</taxon>
        <taxon>Rosoideae incertae sedis</taxon>
        <taxon>Rosa</taxon>
    </lineage>
</organism>
<dbReference type="EMBL" id="PDCK01000043">
    <property type="protein sequence ID" value="PRQ29461.1"/>
    <property type="molecule type" value="Genomic_DNA"/>
</dbReference>
<accession>A0A2P6Q5K8</accession>
<dbReference type="PANTHER" id="PTHR36350:SF3">
    <property type="entry name" value="TRANSMEMBRANE PROTEIN"/>
    <property type="match status" value="1"/>
</dbReference>
<feature type="transmembrane region" description="Helical" evidence="1">
    <location>
        <begin position="12"/>
        <end position="29"/>
    </location>
</feature>
<reference evidence="2 3" key="1">
    <citation type="journal article" date="2018" name="Nat. Genet.">
        <title>The Rosa genome provides new insights in the design of modern roses.</title>
        <authorList>
            <person name="Bendahmane M."/>
        </authorList>
    </citation>
    <scope>NUCLEOTIDE SEQUENCE [LARGE SCALE GENOMIC DNA]</scope>
    <source>
        <strain evidence="3">cv. Old Blush</strain>
    </source>
</reference>
<protein>
    <submittedName>
        <fullName evidence="2">Uncharacterized protein</fullName>
    </submittedName>
</protein>
<gene>
    <name evidence="2" type="ORF">RchiOBHm_Chr5g0014141</name>
</gene>
<keyword evidence="1" id="KW-0472">Membrane</keyword>
<dbReference type="AlphaFoldDB" id="A0A2P6Q5K8"/>